<dbReference type="Proteomes" id="UP001322138">
    <property type="component" value="Unassembled WGS sequence"/>
</dbReference>
<protein>
    <recommendedName>
        <fullName evidence="3">PLAT domain-containing protein</fullName>
    </recommendedName>
</protein>
<proteinExistence type="predicted"/>
<organism evidence="1 2">
    <name type="scientific">Podospora bellae-mahoneyi</name>
    <dbReference type="NCBI Taxonomy" id="2093777"/>
    <lineage>
        <taxon>Eukaryota</taxon>
        <taxon>Fungi</taxon>
        <taxon>Dikarya</taxon>
        <taxon>Ascomycota</taxon>
        <taxon>Pezizomycotina</taxon>
        <taxon>Sordariomycetes</taxon>
        <taxon>Sordariomycetidae</taxon>
        <taxon>Sordariales</taxon>
        <taxon>Podosporaceae</taxon>
        <taxon>Podospora</taxon>
    </lineage>
</organism>
<keyword evidence="2" id="KW-1185">Reference proteome</keyword>
<evidence type="ECO:0000313" key="1">
    <source>
        <dbReference type="EMBL" id="KAK4649021.1"/>
    </source>
</evidence>
<name>A0ABR0FZY7_9PEZI</name>
<dbReference type="RefSeq" id="XP_062737996.1">
    <property type="nucleotide sequence ID" value="XM_062872029.1"/>
</dbReference>
<dbReference type="GeneID" id="87891107"/>
<comment type="caution">
    <text evidence="1">The sequence shown here is derived from an EMBL/GenBank/DDBJ whole genome shotgun (WGS) entry which is preliminary data.</text>
</comment>
<dbReference type="EMBL" id="JAFFGZ010000001">
    <property type="protein sequence ID" value="KAK4649021.1"/>
    <property type="molecule type" value="Genomic_DNA"/>
</dbReference>
<reference evidence="1 2" key="1">
    <citation type="journal article" date="2023" name="bioRxiv">
        <title>High-quality genome assemblies of four members of thePodospora anserinaspecies complex.</title>
        <authorList>
            <person name="Ament-Velasquez S.L."/>
            <person name="Vogan A.A."/>
            <person name="Wallerman O."/>
            <person name="Hartmann F."/>
            <person name="Gautier V."/>
            <person name="Silar P."/>
            <person name="Giraud T."/>
            <person name="Johannesson H."/>
        </authorList>
    </citation>
    <scope>NUCLEOTIDE SEQUENCE [LARGE SCALE GENOMIC DNA]</scope>
    <source>
        <strain evidence="1 2">CBS 112042</strain>
    </source>
</reference>
<evidence type="ECO:0000313" key="2">
    <source>
        <dbReference type="Proteomes" id="UP001322138"/>
    </source>
</evidence>
<accession>A0ABR0FZY7</accession>
<gene>
    <name evidence="1" type="ORF">QC761_0017050</name>
</gene>
<evidence type="ECO:0008006" key="3">
    <source>
        <dbReference type="Google" id="ProtNLM"/>
    </source>
</evidence>
<sequence length="215" mass="24611">MTPDPSEVQYSNDPRINNNVVLISQLIELGFQLPQWHLPLNRKLSLIQPLLPLFLPIFISRTNKNCAELRSNRHRLRGQRRARWPNHRACLGSFLFQLPHSSLLGRLGPAAAYKASWELDRVGFVLGAELLNQDSAPPSPGVSVDVGDQHPDWLMQVRVIAEEDKVPFSDHFIFVSWVNESSEERDRSPFINLRWAYLSMTSRYTIQSSIITEQG</sequence>